<evidence type="ECO:0000313" key="2">
    <source>
        <dbReference type="Proteomes" id="UP000710440"/>
    </source>
</evidence>
<gene>
    <name evidence="1" type="ORF">Aspvir_009716</name>
</gene>
<name>A0A9P3C008_ASPVI</name>
<protein>
    <submittedName>
        <fullName evidence="1">Uncharacterized protein</fullName>
    </submittedName>
</protein>
<sequence>MALKILGHLHKFRNGPHNSTLAVPNNMGVDAMSSCLLLIPAASLCLRSSAIGTGRTWRFAEGSGHCWKPTDGPEHTLNARLSEDANDDPLRAWYPGHPNKVFGDYPNQENRPVVTRSMKPSFLSWEEYVTLLGYGLIYEHEHVAGLMKSLADSIATLKVIEIPRADTRELQPEVPESHINWHASKGSHNPPDSTLGQEKREWVRFDDDLERSVITIDALGPMQNARSRPLARDSQQITALRELQNKRVEKVPTWSIDEESIDTYEFGADSTRRGEVSEEELMVLLGHEAILQRPLCFARCRRISFHRRTQTNRRVMAALEMTITIYTHKYEGLHL</sequence>
<keyword evidence="2" id="KW-1185">Reference proteome</keyword>
<dbReference type="AlphaFoldDB" id="A0A9P3C008"/>
<dbReference type="GeneID" id="66937698"/>
<evidence type="ECO:0000313" key="1">
    <source>
        <dbReference type="EMBL" id="GIK05603.1"/>
    </source>
</evidence>
<dbReference type="Proteomes" id="UP000710440">
    <property type="component" value="Unassembled WGS sequence"/>
</dbReference>
<reference evidence="1 2" key="1">
    <citation type="submission" date="2021-02" db="EMBL/GenBank/DDBJ databases">
        <title>Pan-genome distribution and transcriptional activeness of fungal secondary metabolism genes in Aspergillus section Fumigati.</title>
        <authorList>
            <person name="Takahashi H."/>
            <person name="Umemura M."/>
            <person name="Ninomiya A."/>
            <person name="Kusuya Y."/>
            <person name="Urayama S."/>
            <person name="Shimizu M."/>
            <person name="Watanabe A."/>
            <person name="Kamei K."/>
            <person name="Yaguchi T."/>
            <person name="Hagiwara D."/>
        </authorList>
    </citation>
    <scope>NUCLEOTIDE SEQUENCE [LARGE SCALE GENOMIC DNA]</scope>
    <source>
        <strain evidence="1 2">IFM 47045</strain>
    </source>
</reference>
<accession>A0A9P3C008</accession>
<comment type="caution">
    <text evidence="1">The sequence shown here is derived from an EMBL/GenBank/DDBJ whole genome shotgun (WGS) entry which is preliminary data.</text>
</comment>
<dbReference type="RefSeq" id="XP_043128789.1">
    <property type="nucleotide sequence ID" value="XM_043272854.1"/>
</dbReference>
<dbReference type="EMBL" id="BOPL01000009">
    <property type="protein sequence ID" value="GIK05603.1"/>
    <property type="molecule type" value="Genomic_DNA"/>
</dbReference>
<proteinExistence type="predicted"/>
<organism evidence="1 2">
    <name type="scientific">Aspergillus viridinutans</name>
    <dbReference type="NCBI Taxonomy" id="75553"/>
    <lineage>
        <taxon>Eukaryota</taxon>
        <taxon>Fungi</taxon>
        <taxon>Dikarya</taxon>
        <taxon>Ascomycota</taxon>
        <taxon>Pezizomycotina</taxon>
        <taxon>Eurotiomycetes</taxon>
        <taxon>Eurotiomycetidae</taxon>
        <taxon>Eurotiales</taxon>
        <taxon>Aspergillaceae</taxon>
        <taxon>Aspergillus</taxon>
        <taxon>Aspergillus subgen. Fumigati</taxon>
    </lineage>
</organism>
<dbReference type="OrthoDB" id="6513042at2759"/>